<keyword evidence="5 8" id="KW-0812">Transmembrane</keyword>
<gene>
    <name evidence="10" type="ORF">UFOPK3516_00258</name>
</gene>
<dbReference type="InterPro" id="IPR011701">
    <property type="entry name" value="MFS"/>
</dbReference>
<feature type="transmembrane region" description="Helical" evidence="8">
    <location>
        <begin position="167"/>
        <end position="187"/>
    </location>
</feature>
<dbReference type="InterPro" id="IPR050189">
    <property type="entry name" value="MFS_Efflux_Transporters"/>
</dbReference>
<feature type="transmembrane region" description="Helical" evidence="8">
    <location>
        <begin position="103"/>
        <end position="125"/>
    </location>
</feature>
<comment type="subcellular location">
    <subcellularLocation>
        <location evidence="1">Cell membrane</location>
        <topology evidence="1">Multi-pass membrane protein</topology>
    </subcellularLocation>
</comment>
<dbReference type="AlphaFoldDB" id="A0A6J7F0V7"/>
<name>A0A6J7F0V7_9ZZZZ</name>
<proteinExistence type="inferred from homology"/>
<feature type="domain" description="Major facilitator superfamily (MFS) profile" evidence="9">
    <location>
        <begin position="13"/>
        <end position="397"/>
    </location>
</feature>
<dbReference type="EMBL" id="CAFBMB010000010">
    <property type="protein sequence ID" value="CAB4889692.1"/>
    <property type="molecule type" value="Genomic_DNA"/>
</dbReference>
<evidence type="ECO:0000256" key="6">
    <source>
        <dbReference type="ARBA" id="ARBA00022989"/>
    </source>
</evidence>
<dbReference type="GO" id="GO:0042910">
    <property type="term" value="F:xenobiotic transmembrane transporter activity"/>
    <property type="evidence" value="ECO:0007669"/>
    <property type="project" value="InterPro"/>
</dbReference>
<dbReference type="InterPro" id="IPR020846">
    <property type="entry name" value="MFS_dom"/>
</dbReference>
<evidence type="ECO:0000313" key="10">
    <source>
        <dbReference type="EMBL" id="CAB4889692.1"/>
    </source>
</evidence>
<dbReference type="PROSITE" id="PS50850">
    <property type="entry name" value="MFS"/>
    <property type="match status" value="1"/>
</dbReference>
<dbReference type="NCBIfam" id="TIGR00710">
    <property type="entry name" value="efflux_Bcr_CflA"/>
    <property type="match status" value="1"/>
</dbReference>
<evidence type="ECO:0000256" key="2">
    <source>
        <dbReference type="ARBA" id="ARBA00006236"/>
    </source>
</evidence>
<feature type="transmembrane region" description="Helical" evidence="8">
    <location>
        <begin position="372"/>
        <end position="392"/>
    </location>
</feature>
<evidence type="ECO:0000256" key="1">
    <source>
        <dbReference type="ARBA" id="ARBA00004651"/>
    </source>
</evidence>
<organism evidence="10">
    <name type="scientific">freshwater metagenome</name>
    <dbReference type="NCBI Taxonomy" id="449393"/>
    <lineage>
        <taxon>unclassified sequences</taxon>
        <taxon>metagenomes</taxon>
        <taxon>ecological metagenomes</taxon>
    </lineage>
</organism>
<feature type="transmembrane region" description="Helical" evidence="8">
    <location>
        <begin position="340"/>
        <end position="366"/>
    </location>
</feature>
<evidence type="ECO:0000259" key="9">
    <source>
        <dbReference type="PROSITE" id="PS50850"/>
    </source>
</evidence>
<accession>A0A6J7F0V7</accession>
<keyword evidence="6 8" id="KW-1133">Transmembrane helix</keyword>
<feature type="transmembrane region" description="Helical" evidence="8">
    <location>
        <begin position="283"/>
        <end position="302"/>
    </location>
</feature>
<dbReference type="InterPro" id="IPR004812">
    <property type="entry name" value="Efflux_drug-R_Bcr/CmlA"/>
</dbReference>
<keyword evidence="7 8" id="KW-0472">Membrane</keyword>
<comment type="similarity">
    <text evidence="2">Belongs to the major facilitator superfamily. Bcr/CmlA family.</text>
</comment>
<feature type="transmembrane region" description="Helical" evidence="8">
    <location>
        <begin position="47"/>
        <end position="67"/>
    </location>
</feature>
<feature type="transmembrane region" description="Helical" evidence="8">
    <location>
        <begin position="251"/>
        <end position="271"/>
    </location>
</feature>
<feature type="transmembrane region" description="Helical" evidence="8">
    <location>
        <begin position="308"/>
        <end position="328"/>
    </location>
</feature>
<protein>
    <submittedName>
        <fullName evidence="10">Unannotated protein</fullName>
    </submittedName>
</protein>
<dbReference type="SUPFAM" id="SSF103473">
    <property type="entry name" value="MFS general substrate transporter"/>
    <property type="match status" value="1"/>
</dbReference>
<evidence type="ECO:0000256" key="7">
    <source>
        <dbReference type="ARBA" id="ARBA00023136"/>
    </source>
</evidence>
<reference evidence="10" key="1">
    <citation type="submission" date="2020-05" db="EMBL/GenBank/DDBJ databases">
        <authorList>
            <person name="Chiriac C."/>
            <person name="Salcher M."/>
            <person name="Ghai R."/>
            <person name="Kavagutti S V."/>
        </authorList>
    </citation>
    <scope>NUCLEOTIDE SEQUENCE</scope>
</reference>
<dbReference type="Gene3D" id="1.20.1720.10">
    <property type="entry name" value="Multidrug resistance protein D"/>
    <property type="match status" value="1"/>
</dbReference>
<evidence type="ECO:0000256" key="8">
    <source>
        <dbReference type="SAM" id="Phobius"/>
    </source>
</evidence>
<dbReference type="Pfam" id="PF07690">
    <property type="entry name" value="MFS_1"/>
    <property type="match status" value="1"/>
</dbReference>
<feature type="transmembrane region" description="Helical" evidence="8">
    <location>
        <begin position="217"/>
        <end position="236"/>
    </location>
</feature>
<feature type="transmembrane region" description="Helical" evidence="8">
    <location>
        <begin position="79"/>
        <end position="97"/>
    </location>
</feature>
<sequence>MTTKPILALTGVMLAALGFIGTLGPFGTDAYLPAFPAMADDLRVTPSYIGLTLSLFTIGMAVGQFFLGSLSDRIGRKTVIVGGGLLMAVASALAGFAADAGVLIVLCLFMGLSASAGVVGGRAVVADLTHGEAAVRPFTILGMVVSIGPIIGPIGGTLLLALGGWRAIFFGLAIFAVASSVFVALAVPESLPREKRHTGGVTQMIRTAGSILRDRQYLAFAILIWFGFGMLFTYISTSSFIVEHNLGLSPAAYSASFGVNGIGLVLAGLLTTRLAKVVRPRRLIRVGVIAQLTAFACLWIVLGTGASSPWTVLPILFVLAASMGFIFGPATAMAMEHVRFASGTALALMGSIQFLAAAVAVTIAGIVNPDSLVALAEVGSVASVLVLVALIMGRARAVTPPPTS</sequence>
<keyword evidence="3" id="KW-0813">Transport</keyword>
<dbReference type="GO" id="GO:1990961">
    <property type="term" value="P:xenobiotic detoxification by transmembrane export across the plasma membrane"/>
    <property type="evidence" value="ECO:0007669"/>
    <property type="project" value="InterPro"/>
</dbReference>
<dbReference type="InterPro" id="IPR036259">
    <property type="entry name" value="MFS_trans_sf"/>
</dbReference>
<dbReference type="PANTHER" id="PTHR43124">
    <property type="entry name" value="PURINE EFFLUX PUMP PBUE"/>
    <property type="match status" value="1"/>
</dbReference>
<evidence type="ECO:0000256" key="4">
    <source>
        <dbReference type="ARBA" id="ARBA00022475"/>
    </source>
</evidence>
<dbReference type="CDD" id="cd17320">
    <property type="entry name" value="MFS_MdfA_MDR_like"/>
    <property type="match status" value="1"/>
</dbReference>
<evidence type="ECO:0000256" key="3">
    <source>
        <dbReference type="ARBA" id="ARBA00022448"/>
    </source>
</evidence>
<dbReference type="PANTHER" id="PTHR43124:SF3">
    <property type="entry name" value="CHLORAMPHENICOL EFFLUX PUMP RV0191"/>
    <property type="match status" value="1"/>
</dbReference>
<feature type="transmembrane region" description="Helical" evidence="8">
    <location>
        <begin position="7"/>
        <end position="27"/>
    </location>
</feature>
<feature type="transmembrane region" description="Helical" evidence="8">
    <location>
        <begin position="137"/>
        <end position="161"/>
    </location>
</feature>
<evidence type="ECO:0000256" key="5">
    <source>
        <dbReference type="ARBA" id="ARBA00022692"/>
    </source>
</evidence>
<dbReference type="GO" id="GO:0005886">
    <property type="term" value="C:plasma membrane"/>
    <property type="evidence" value="ECO:0007669"/>
    <property type="project" value="UniProtKB-SubCell"/>
</dbReference>
<keyword evidence="4" id="KW-1003">Cell membrane</keyword>